<keyword evidence="6" id="KW-1185">Reference proteome</keyword>
<evidence type="ECO:0000256" key="2">
    <source>
        <dbReference type="ARBA" id="ARBA00022803"/>
    </source>
</evidence>
<keyword evidence="2 3" id="KW-0802">TPR repeat</keyword>
<evidence type="ECO:0000313" key="6">
    <source>
        <dbReference type="Proteomes" id="UP000287243"/>
    </source>
</evidence>
<dbReference type="Proteomes" id="UP000287243">
    <property type="component" value="Chromosome"/>
</dbReference>
<dbReference type="PANTHER" id="PTHR45586">
    <property type="entry name" value="TPR REPEAT-CONTAINING PROTEIN PA4667"/>
    <property type="match status" value="1"/>
</dbReference>
<keyword evidence="4" id="KW-0732">Signal</keyword>
<feature type="repeat" description="TPR" evidence="3">
    <location>
        <begin position="72"/>
        <end position="105"/>
    </location>
</feature>
<gene>
    <name evidence="5" type="ORF">BU251_00585</name>
</gene>
<dbReference type="PANTHER" id="PTHR45586:SF1">
    <property type="entry name" value="LIPOPOLYSACCHARIDE ASSEMBLY PROTEIN B"/>
    <property type="match status" value="1"/>
</dbReference>
<proteinExistence type="predicted"/>
<dbReference type="AlphaFoldDB" id="A0A410P2M7"/>
<dbReference type="KEGG" id="vai:BU251_00585"/>
<feature type="chain" id="PRO_5019472461" evidence="4">
    <location>
        <begin position="19"/>
        <end position="324"/>
    </location>
</feature>
<name>A0A410P2M7_VELA1</name>
<dbReference type="Pfam" id="PF13432">
    <property type="entry name" value="TPR_16"/>
    <property type="match status" value="1"/>
</dbReference>
<dbReference type="OrthoDB" id="9766710at2"/>
<dbReference type="PROSITE" id="PS50005">
    <property type="entry name" value="TPR"/>
    <property type="match status" value="3"/>
</dbReference>
<dbReference type="SUPFAM" id="SSF48452">
    <property type="entry name" value="TPR-like"/>
    <property type="match status" value="1"/>
</dbReference>
<organism evidence="5 6">
    <name type="scientific">Velamenicoccus archaeovorus</name>
    <dbReference type="NCBI Taxonomy" id="1930593"/>
    <lineage>
        <taxon>Bacteria</taxon>
        <taxon>Pseudomonadati</taxon>
        <taxon>Candidatus Omnitrophota</taxon>
        <taxon>Candidatus Velamenicoccus</taxon>
    </lineage>
</organism>
<keyword evidence="1" id="KW-0677">Repeat</keyword>
<dbReference type="InterPro" id="IPR011990">
    <property type="entry name" value="TPR-like_helical_dom_sf"/>
</dbReference>
<evidence type="ECO:0000256" key="3">
    <source>
        <dbReference type="PROSITE-ProRule" id="PRU00339"/>
    </source>
</evidence>
<dbReference type="SMART" id="SM00028">
    <property type="entry name" value="TPR"/>
    <property type="match status" value="7"/>
</dbReference>
<feature type="repeat" description="TPR" evidence="3">
    <location>
        <begin position="177"/>
        <end position="210"/>
    </location>
</feature>
<feature type="signal peptide" evidence="4">
    <location>
        <begin position="1"/>
        <end position="18"/>
    </location>
</feature>
<dbReference type="Gene3D" id="1.25.40.10">
    <property type="entry name" value="Tetratricopeptide repeat domain"/>
    <property type="match status" value="3"/>
</dbReference>
<dbReference type="Pfam" id="PF13429">
    <property type="entry name" value="TPR_15"/>
    <property type="match status" value="1"/>
</dbReference>
<reference evidence="5 6" key="1">
    <citation type="submission" date="2017-01" db="EMBL/GenBank/DDBJ databases">
        <title>First insights into the biology of 'candidatus Vampirococcus archaeovorus'.</title>
        <authorList>
            <person name="Kizina J."/>
            <person name="Jordan S."/>
            <person name="Stueber K."/>
            <person name="Reinhardt R."/>
            <person name="Harder J."/>
        </authorList>
    </citation>
    <scope>NUCLEOTIDE SEQUENCE [LARGE SCALE GENOMIC DNA]</scope>
    <source>
        <strain evidence="5 6">LiM</strain>
    </source>
</reference>
<dbReference type="PROSITE" id="PS51257">
    <property type="entry name" value="PROKAR_LIPOPROTEIN"/>
    <property type="match status" value="1"/>
</dbReference>
<evidence type="ECO:0000256" key="1">
    <source>
        <dbReference type="ARBA" id="ARBA00022737"/>
    </source>
</evidence>
<accession>A0A410P2M7</accession>
<feature type="repeat" description="TPR" evidence="3">
    <location>
        <begin position="279"/>
        <end position="312"/>
    </location>
</feature>
<dbReference type="RefSeq" id="WP_128698975.1">
    <property type="nucleotide sequence ID" value="NZ_CP019384.1"/>
</dbReference>
<dbReference type="InterPro" id="IPR051012">
    <property type="entry name" value="CellSynth/LPSAsmb/PSIAsmb"/>
</dbReference>
<dbReference type="EMBL" id="CP019384">
    <property type="protein sequence ID" value="QAT16338.1"/>
    <property type="molecule type" value="Genomic_DNA"/>
</dbReference>
<dbReference type="Pfam" id="PF13181">
    <property type="entry name" value="TPR_8"/>
    <property type="match status" value="1"/>
</dbReference>
<evidence type="ECO:0000313" key="5">
    <source>
        <dbReference type="EMBL" id="QAT16338.1"/>
    </source>
</evidence>
<dbReference type="InterPro" id="IPR019734">
    <property type="entry name" value="TPR_rpt"/>
</dbReference>
<evidence type="ECO:0000256" key="4">
    <source>
        <dbReference type="SAM" id="SignalP"/>
    </source>
</evidence>
<sequence length="324" mass="36225">MFLKKRWLLFVCSLLALAATGIISCAPVNESVRRTSSSYGAYMKGLLADRLGSFEEAAAHYRRARSLDQKSPLPHIQLGRDYVGLGDLQKAAAEFRTALLSAPGDAQTRYVLALIYAQLNDYKKAAEQCEILLKDAAALPQKTQLRRILSQLYFLEGDFVAARKYSQEILALDPLDREALFFMGLISSEEGSSEEAERFFQKVLRYYPDDIDAANSLAFLYAEKGEHLVEALDLALRAAEAQGDNGTYLDTLGWVYFQLGDTPKAVAFLEKASKVMVDPVILNHLAAAYERQGETEKAREQWEISLALDPSQGDIREKLKIIKR</sequence>
<protein>
    <submittedName>
        <fullName evidence="5">TPR domain protein</fullName>
    </submittedName>
</protein>